<reference evidence="2" key="1">
    <citation type="submission" date="2018-05" db="EMBL/GenBank/DDBJ databases">
        <authorList>
            <person name="Lanie J.A."/>
            <person name="Ng W.-L."/>
            <person name="Kazmierczak K.M."/>
            <person name="Andrzejewski T.M."/>
            <person name="Davidsen T.M."/>
            <person name="Wayne K.J."/>
            <person name="Tettelin H."/>
            <person name="Glass J.I."/>
            <person name="Rusch D."/>
            <person name="Podicherti R."/>
            <person name="Tsui H.-C.T."/>
            <person name="Winkler M.E."/>
        </authorList>
    </citation>
    <scope>NUCLEOTIDE SEQUENCE</scope>
</reference>
<sequence length="218" mass="25011">FLFYLAHVANNPSERALVARLSADLGQPDLAVRTAKISFRQGTFLPRMGYPVLVALPPMQIETALIHAVARQESEFNPRAVSSASARGLMQLLPQTARKIAKSLRISYRRDRLFDPWYNMRLGSAYLGQMVNKYRGSYILALAAYNAGPNRVKRWLRQNGDPRNGVIDPIDWIELIPITETRNYVQRVMENLQVYRWRLKPKLAVLTLLQDLHRNDLP</sequence>
<name>A0A382MBX7_9ZZZZ</name>
<dbReference type="InterPro" id="IPR000189">
    <property type="entry name" value="Transglyc_AS"/>
</dbReference>
<dbReference type="GO" id="GO:0016020">
    <property type="term" value="C:membrane"/>
    <property type="evidence" value="ECO:0007669"/>
    <property type="project" value="InterPro"/>
</dbReference>
<dbReference type="Pfam" id="PF01464">
    <property type="entry name" value="SLT"/>
    <property type="match status" value="1"/>
</dbReference>
<dbReference type="InterPro" id="IPR008258">
    <property type="entry name" value="Transglycosylase_SLT_dom_1"/>
</dbReference>
<accession>A0A382MBX7</accession>
<dbReference type="AlphaFoldDB" id="A0A382MBX7"/>
<dbReference type="GO" id="GO:0008933">
    <property type="term" value="F:peptidoglycan lytic transglycosylase activity"/>
    <property type="evidence" value="ECO:0007669"/>
    <property type="project" value="InterPro"/>
</dbReference>
<gene>
    <name evidence="2" type="ORF">METZ01_LOCUS299223</name>
</gene>
<organism evidence="2">
    <name type="scientific">marine metagenome</name>
    <dbReference type="NCBI Taxonomy" id="408172"/>
    <lineage>
        <taxon>unclassified sequences</taxon>
        <taxon>metagenomes</taxon>
        <taxon>ecological metagenomes</taxon>
    </lineage>
</organism>
<feature type="non-terminal residue" evidence="2">
    <location>
        <position position="1"/>
    </location>
</feature>
<dbReference type="SUPFAM" id="SSF53955">
    <property type="entry name" value="Lysozyme-like"/>
    <property type="match status" value="1"/>
</dbReference>
<evidence type="ECO:0000313" key="2">
    <source>
        <dbReference type="EMBL" id="SVC46369.1"/>
    </source>
</evidence>
<protein>
    <recommendedName>
        <fullName evidence="1">Transglycosylase SLT domain-containing protein</fullName>
    </recommendedName>
</protein>
<proteinExistence type="predicted"/>
<dbReference type="CDD" id="cd13401">
    <property type="entry name" value="Slt70-like"/>
    <property type="match status" value="1"/>
</dbReference>
<feature type="domain" description="Transglycosylase SLT" evidence="1">
    <location>
        <begin position="60"/>
        <end position="161"/>
    </location>
</feature>
<dbReference type="GO" id="GO:0000270">
    <property type="term" value="P:peptidoglycan metabolic process"/>
    <property type="evidence" value="ECO:0007669"/>
    <property type="project" value="InterPro"/>
</dbReference>
<dbReference type="EMBL" id="UINC01092626">
    <property type="protein sequence ID" value="SVC46369.1"/>
    <property type="molecule type" value="Genomic_DNA"/>
</dbReference>
<dbReference type="InterPro" id="IPR023346">
    <property type="entry name" value="Lysozyme-like_dom_sf"/>
</dbReference>
<dbReference type="PANTHER" id="PTHR37423:SF2">
    <property type="entry name" value="MEMBRANE-BOUND LYTIC MUREIN TRANSGLYCOSYLASE C"/>
    <property type="match status" value="1"/>
</dbReference>
<dbReference type="PROSITE" id="PS00922">
    <property type="entry name" value="TRANSGLYCOSYLASE"/>
    <property type="match status" value="1"/>
</dbReference>
<dbReference type="Gene3D" id="1.10.530.10">
    <property type="match status" value="1"/>
</dbReference>
<dbReference type="PANTHER" id="PTHR37423">
    <property type="entry name" value="SOLUBLE LYTIC MUREIN TRANSGLYCOSYLASE-RELATED"/>
    <property type="match status" value="1"/>
</dbReference>
<evidence type="ECO:0000259" key="1">
    <source>
        <dbReference type="Pfam" id="PF01464"/>
    </source>
</evidence>